<dbReference type="Gene3D" id="3.30.559.30">
    <property type="entry name" value="Nonribosomal peptide synthetase, condensation domain"/>
    <property type="match status" value="2"/>
</dbReference>
<name>A0ABT7LZY5_9CYAN</name>
<evidence type="ECO:0000313" key="5">
    <source>
        <dbReference type="EMBL" id="MDL5057562.1"/>
    </source>
</evidence>
<dbReference type="Gene3D" id="1.10.1200.10">
    <property type="entry name" value="ACP-like"/>
    <property type="match status" value="2"/>
</dbReference>
<accession>A0ABT7LZY5</accession>
<keyword evidence="2" id="KW-0596">Phosphopantetheine</keyword>
<dbReference type="Gene3D" id="3.40.50.980">
    <property type="match status" value="4"/>
</dbReference>
<dbReference type="InterPro" id="IPR006162">
    <property type="entry name" value="Ppantetheine_attach_site"/>
</dbReference>
<dbReference type="PROSITE" id="PS00455">
    <property type="entry name" value="AMP_BINDING"/>
    <property type="match status" value="2"/>
</dbReference>
<dbReference type="Pfam" id="PF00668">
    <property type="entry name" value="Condensation"/>
    <property type="match status" value="2"/>
</dbReference>
<evidence type="ECO:0000313" key="6">
    <source>
        <dbReference type="Proteomes" id="UP001230986"/>
    </source>
</evidence>
<dbReference type="InterPro" id="IPR023213">
    <property type="entry name" value="CAT-like_dom_sf"/>
</dbReference>
<dbReference type="CDD" id="cd05930">
    <property type="entry name" value="A_NRPS"/>
    <property type="match status" value="1"/>
</dbReference>
<gene>
    <name evidence="5" type="ORF">QQ055_08850</name>
</gene>
<dbReference type="InterPro" id="IPR020806">
    <property type="entry name" value="PKS_PP-bd"/>
</dbReference>
<dbReference type="EMBL" id="JASVEJ010000034">
    <property type="protein sequence ID" value="MDL5057562.1"/>
    <property type="molecule type" value="Genomic_DNA"/>
</dbReference>
<dbReference type="Gene3D" id="2.30.38.10">
    <property type="entry name" value="Luciferase, Domain 3"/>
    <property type="match status" value="2"/>
</dbReference>
<dbReference type="SUPFAM" id="SSF47336">
    <property type="entry name" value="ACP-like"/>
    <property type="match status" value="2"/>
</dbReference>
<dbReference type="NCBIfam" id="NF003417">
    <property type="entry name" value="PRK04813.1"/>
    <property type="match status" value="2"/>
</dbReference>
<dbReference type="Gene3D" id="3.30.300.30">
    <property type="match status" value="2"/>
</dbReference>
<dbReference type="SMART" id="SM00823">
    <property type="entry name" value="PKS_PP"/>
    <property type="match status" value="2"/>
</dbReference>
<dbReference type="Gene3D" id="3.30.559.10">
    <property type="entry name" value="Chloramphenicol acetyltransferase-like domain"/>
    <property type="match status" value="2"/>
</dbReference>
<evidence type="ECO:0000259" key="4">
    <source>
        <dbReference type="PROSITE" id="PS50075"/>
    </source>
</evidence>
<proteinExistence type="predicted"/>
<comment type="cofactor">
    <cofactor evidence="1">
        <name>pantetheine 4'-phosphate</name>
        <dbReference type="ChEBI" id="CHEBI:47942"/>
    </cofactor>
</comment>
<dbReference type="InterPro" id="IPR020845">
    <property type="entry name" value="AMP-binding_CS"/>
</dbReference>
<keyword evidence="6" id="KW-1185">Reference proteome</keyword>
<evidence type="ECO:0000256" key="3">
    <source>
        <dbReference type="ARBA" id="ARBA00022553"/>
    </source>
</evidence>
<dbReference type="Pfam" id="PF18563">
    <property type="entry name" value="TubC_N"/>
    <property type="match status" value="1"/>
</dbReference>
<dbReference type="Gene3D" id="1.10.10.1830">
    <property type="entry name" value="Non-ribosomal peptide synthase, adenylation domain"/>
    <property type="match status" value="1"/>
</dbReference>
<feature type="domain" description="Carrier" evidence="4">
    <location>
        <begin position="2066"/>
        <end position="2141"/>
    </location>
</feature>
<dbReference type="NCBIfam" id="TIGR01733">
    <property type="entry name" value="AA-adenyl-dom"/>
    <property type="match status" value="2"/>
</dbReference>
<dbReference type="PANTHER" id="PTHR45527:SF1">
    <property type="entry name" value="FATTY ACID SYNTHASE"/>
    <property type="match status" value="1"/>
</dbReference>
<dbReference type="PANTHER" id="PTHR45527">
    <property type="entry name" value="NONRIBOSOMAL PEPTIDE SYNTHETASE"/>
    <property type="match status" value="1"/>
</dbReference>
<sequence>MNSLEALLTRLSQLQVKIWVEGDKLRYSAPEGVLTAELKQQLRDRKLEAIARLQQSAPILPTPRNAALPLSFAQQRGWFLAQREGDSALSNLAVQLTIRGSLSVAGLERSLQAIIQRHEILRTTLPEREGIPVQEIAPSVPLTLHAIPASPDEVEQQIHQAVHQPFHLEAEVPFRLRLWQTGESEYLLLLVMHHLVSDGWSMGVLFRELNLLYAAFSQGQPPALPPLPIQYADYAVWQHQTLNATFLAPELAYWQQQLQGAPARLTLPADRPRQGVQTYRGTTEAVVLSSSLTAALKAFSQQMGATLFMTLLAAFKVLLYRYSGQTDLVVGTPVANRNRVELEGLIGFFINPLVLRTDLSGDPSFRELLGRVRQVTLGAYAHQNLPFEKLVEALQLPRDPGYSPLFQVMFVLQNAISVADIQLPGLEVSHARVDTETSQFDLTLDLIEERTEIRGKVEYNTDLFDRETIVRAIAHWQTLLTAIVADPDACISRLPLLTSSEQQQLQAWNPPPVTPVGCLLEQFTAQVAAKPDAVAIESGEGKLTYGELNAKTNQLARYLQQLGVKPDTLVGVCLGRSPLQMIAILAILKAGGAYVPLDPEYPTERLSLILSDAQISLVLTQTDIANTLPAENLHYLCLDTEESVIATQASDNLENRATASHLAYIIYTSGSTGKPKGVAIERQSLANYTEAAIAAYQIARGDRILQFASISFDAAAEEIFPTLLQGATLVLRTEEMLSSIPQFLQTCQAWQITVLDLPTAFWHQLVAELPALNLPDSLRLVIIGGEAALPEALATWHQYASPDIRLVNSYGPTEATIVTTLCDLSPSVTGVPIGKPVRNAQTYVLDAQLQPVPIGIPGELYIGGRGIARGYLNRPDLSAERFISNPFQPGTRFYRTGDRVRYRRDGNLEFLGRIDHQIKLRGFRIELTEIETTLRQHPQVDDAVVLVQSEQQQLIAYVVTPVQPAELRQFLSPLLPAYMVPSAFIPLDKLPLTPSGKVDRQALPAPDPQHFLGERSLIAPANPTEELLAGIWAEILQIPEISRDDNFFELGGHSLLATRVISQVRQVFSVEIALRTLFENPTLAQWAQVITQASQNHQDLPLIPTSRGESVPLSFAQQRLWFLAQLEPHSTAYNLCGAVRLDGVLNREALTQSFNEIVRRHESLRTTFHTVDGRPVATIAPQAPLAIPQIELSETEVQSYLEQEAQTPFDLTQSPLLRVKVLKLGEQSHILLLAMHHIASDGWSRGILVQELAVLYRAFCQNQHSPLPELPLQYADFAVWQRQWLQGEVLASQLAYWQQQLAGVSSLLALPTDFPRPVVQRYQGKVRVLSFSLELSRALKTLSQQTGSTLFMVLLAVFNLLLSRYTRSTDIVVGSPIANRNRAEIEGLIGFFVNTLVLRTDVSGNPTFRELLARVREVTLGAYAHQDLPFEQLVEVLKPERHLSHAPLFQVMFSLQNAANVQMEWPGLKQSPVELTSHHAKFDLNVSLEETPTGLVARFEYNTDLFQAATIDRMAGHLQQLCAEVVAQPDACLSTFSLLSPAEQHQLLVEWNNTQVDYPQLGCLHHWVEAQVEQTPDAVAVVFENHSLTYRQLNLKANQLAHHLQSLGVGVETLVGVCTERSLEMVIALLAILKAGAAYVPFDPTYPKARLAFMLQDSQVQVLLTQSHLIESLPQHPAQIVDLSSDFSTYSTDNLKTQVSPNNLAYVIYTSGSTGQPKGAMNLHRGVVNRLLWMQDTYSLTATDRILQKTPFSFDVSVWEFFWPLITGARLIIAQPGGHQDSHYLVNLIQSQQITTLHFVPSMLQVFLQEPGVENCQSLKRVICSGEALSWELQQRYFSKLNAQLHNLYGPTEAAIDVTYWECHPGSQLGKVPIGRPIANTEIYILDQHQQPVPIGVAGELHIGGMGLARGYLNRPELTAEKFISNPFKAGKLYKTGDLARYLETGEIEYLGRIDHQVKLRGLRIELGEIEATLLQHPEVQEAVVMLREDTPGYPRLVAYLVMDAGVSLNVTELRNFLMDKLPEYMIPSGWVSLAALPLSLNGKIDRRSLPLPPSVRPDSESEIILPRNQIESKLAQIWCKVLQVEQVSVQDNFFDLGGHSLLLIEVNSHIKAQFNLNLSIVELFRNPTLQMLAQCINSVNCQASNEPQASLSNEKNSHSKNQAKTTLAENEILKKYITFNLSFLYPSNCSTQ</sequence>
<dbReference type="InterPro" id="IPR025110">
    <property type="entry name" value="AMP-bd_C"/>
</dbReference>
<dbReference type="InterPro" id="IPR044894">
    <property type="entry name" value="TubC_N_sf"/>
</dbReference>
<dbReference type="InterPro" id="IPR010071">
    <property type="entry name" value="AA_adenyl_dom"/>
</dbReference>
<keyword evidence="3" id="KW-0597">Phosphoprotein</keyword>
<protein>
    <submittedName>
        <fullName evidence="5">Amino acid adenylation domain-containing protein</fullName>
    </submittedName>
</protein>
<evidence type="ECO:0000256" key="1">
    <source>
        <dbReference type="ARBA" id="ARBA00001957"/>
    </source>
</evidence>
<reference evidence="5 6" key="1">
    <citation type="submission" date="2023-06" db="EMBL/GenBank/DDBJ databases">
        <title>Whole genome sequence of Oscillatoria calcuttensis NRMC-F 0142.</title>
        <authorList>
            <person name="Shakena Fathima T."/>
            <person name="Muralitharan G."/>
            <person name="Thajuddin N."/>
        </authorList>
    </citation>
    <scope>NUCLEOTIDE SEQUENCE [LARGE SCALE GENOMIC DNA]</scope>
    <source>
        <strain evidence="5 6">NRMC-F 0142</strain>
    </source>
</reference>
<dbReference type="SUPFAM" id="SSF52777">
    <property type="entry name" value="CoA-dependent acyltransferases"/>
    <property type="match status" value="4"/>
</dbReference>
<dbReference type="Pfam" id="PF00550">
    <property type="entry name" value="PP-binding"/>
    <property type="match status" value="2"/>
</dbReference>
<dbReference type="InterPro" id="IPR036736">
    <property type="entry name" value="ACP-like_sf"/>
</dbReference>
<dbReference type="InterPro" id="IPR001242">
    <property type="entry name" value="Condensation_dom"/>
</dbReference>
<feature type="domain" description="Carrier" evidence="4">
    <location>
        <begin position="1019"/>
        <end position="1094"/>
    </location>
</feature>
<dbReference type="Proteomes" id="UP001230986">
    <property type="component" value="Unassembled WGS sequence"/>
</dbReference>
<dbReference type="InterPro" id="IPR000873">
    <property type="entry name" value="AMP-dep_synth/lig_dom"/>
</dbReference>
<dbReference type="CDD" id="cd19531">
    <property type="entry name" value="LCL_NRPS-like"/>
    <property type="match status" value="2"/>
</dbReference>
<dbReference type="PROSITE" id="PS00012">
    <property type="entry name" value="PHOSPHOPANTETHEINE"/>
    <property type="match status" value="1"/>
</dbReference>
<comment type="caution">
    <text evidence="5">The sequence shown here is derived from an EMBL/GenBank/DDBJ whole genome shotgun (WGS) entry which is preliminary data.</text>
</comment>
<dbReference type="CDD" id="cd17646">
    <property type="entry name" value="A_NRPS_AB3403-like"/>
    <property type="match status" value="1"/>
</dbReference>
<dbReference type="RefSeq" id="WP_286004589.1">
    <property type="nucleotide sequence ID" value="NZ_JASVEJ010000034.1"/>
</dbReference>
<dbReference type="PROSITE" id="PS50075">
    <property type="entry name" value="CARRIER"/>
    <property type="match status" value="2"/>
</dbReference>
<dbReference type="InterPro" id="IPR009081">
    <property type="entry name" value="PP-bd_ACP"/>
</dbReference>
<evidence type="ECO:0000256" key="2">
    <source>
        <dbReference type="ARBA" id="ARBA00022450"/>
    </source>
</evidence>
<dbReference type="Pfam" id="PF00501">
    <property type="entry name" value="AMP-binding"/>
    <property type="match status" value="2"/>
</dbReference>
<dbReference type="SUPFAM" id="SSF56801">
    <property type="entry name" value="Acetyl-CoA synthetase-like"/>
    <property type="match status" value="2"/>
</dbReference>
<dbReference type="InterPro" id="IPR045851">
    <property type="entry name" value="AMP-bd_C_sf"/>
</dbReference>
<organism evidence="5 6">
    <name type="scientific">Geitlerinema calcuttense NRMC-F 0142</name>
    <dbReference type="NCBI Taxonomy" id="2922238"/>
    <lineage>
        <taxon>Bacteria</taxon>
        <taxon>Bacillati</taxon>
        <taxon>Cyanobacteriota</taxon>
        <taxon>Cyanophyceae</taxon>
        <taxon>Geitlerinematales</taxon>
        <taxon>Geitlerinemataceae</taxon>
        <taxon>Geitlerinema</taxon>
    </lineage>
</organism>
<dbReference type="Pfam" id="PF13193">
    <property type="entry name" value="AMP-binding_C"/>
    <property type="match status" value="2"/>
</dbReference>
<dbReference type="InterPro" id="IPR041464">
    <property type="entry name" value="TubC_N"/>
</dbReference>